<keyword evidence="1" id="KW-0472">Membrane</keyword>
<dbReference type="AlphaFoldDB" id="A0A1G7VMA0"/>
<dbReference type="STRING" id="659014.SAMN04487996_120102"/>
<dbReference type="Proteomes" id="UP000198748">
    <property type="component" value="Unassembled WGS sequence"/>
</dbReference>
<name>A0A1G7VMA0_9BACT</name>
<feature type="transmembrane region" description="Helical" evidence="1">
    <location>
        <begin position="86"/>
        <end position="106"/>
    </location>
</feature>
<evidence type="ECO:0000313" key="2">
    <source>
        <dbReference type="EMBL" id="SDG60030.1"/>
    </source>
</evidence>
<evidence type="ECO:0008006" key="4">
    <source>
        <dbReference type="Google" id="ProtNLM"/>
    </source>
</evidence>
<evidence type="ECO:0000313" key="3">
    <source>
        <dbReference type="Proteomes" id="UP000198748"/>
    </source>
</evidence>
<feature type="transmembrane region" description="Helical" evidence="1">
    <location>
        <begin position="7"/>
        <end position="25"/>
    </location>
</feature>
<feature type="transmembrane region" description="Helical" evidence="1">
    <location>
        <begin position="54"/>
        <end position="74"/>
    </location>
</feature>
<protein>
    <recommendedName>
        <fullName evidence="4">DUF1440 domain-containing protein</fullName>
    </recommendedName>
</protein>
<keyword evidence="3" id="KW-1185">Reference proteome</keyword>
<proteinExistence type="predicted"/>
<keyword evidence="1" id="KW-1133">Transmembrane helix</keyword>
<gene>
    <name evidence="2" type="ORF">SAMN04487996_120102</name>
</gene>
<dbReference type="EMBL" id="FNAN01000020">
    <property type="protein sequence ID" value="SDG60030.1"/>
    <property type="molecule type" value="Genomic_DNA"/>
</dbReference>
<accession>A0A1G7VMA0</accession>
<evidence type="ECO:0000256" key="1">
    <source>
        <dbReference type="SAM" id="Phobius"/>
    </source>
</evidence>
<reference evidence="3" key="1">
    <citation type="submission" date="2016-10" db="EMBL/GenBank/DDBJ databases">
        <authorList>
            <person name="Varghese N."/>
            <person name="Submissions S."/>
        </authorList>
    </citation>
    <scope>NUCLEOTIDE SEQUENCE [LARGE SCALE GENOMIC DNA]</scope>
    <source>
        <strain evidence="3">DSM 25329</strain>
    </source>
</reference>
<keyword evidence="1" id="KW-0812">Transmembrane</keyword>
<feature type="transmembrane region" description="Helical" evidence="1">
    <location>
        <begin position="118"/>
        <end position="140"/>
    </location>
</feature>
<organism evidence="2 3">
    <name type="scientific">Dyadobacter soli</name>
    <dbReference type="NCBI Taxonomy" id="659014"/>
    <lineage>
        <taxon>Bacteria</taxon>
        <taxon>Pseudomonadati</taxon>
        <taxon>Bacteroidota</taxon>
        <taxon>Cytophagia</taxon>
        <taxon>Cytophagales</taxon>
        <taxon>Spirosomataceae</taxon>
        <taxon>Dyadobacter</taxon>
    </lineage>
</organism>
<sequence length="145" mass="16088">MTIFLTGLICGSLDCMAALLLFTSFTKQKPAALFLYIASAAFGPKAFRGGRRMVIWGIGFHFLIALIWTALYFQIFTPVLPDQTPIVLNAVSYGIIIWLVMNLVILPLSKAERRPFSLPLAIINMLILIIAIGIPCAYVARHFVE</sequence>